<sequence>MENTNRKPILWRNGGVFASAISQIFKIKNQDKPSKMKASCIMTGGGEHEASLAVKRLELAPVVGSGRCCLDLQRRKKKEKTFEVGRDPLPKTAFGKGSAPSPLLFWGTQCPHRTLDDDDSCNDDES</sequence>
<name>A0A482X163_LAOST</name>
<dbReference type="InParanoid" id="A0A482X163"/>
<proteinExistence type="predicted"/>
<gene>
    <name evidence="1" type="ORF">LSTR_LSTR001126</name>
</gene>
<reference evidence="1 2" key="1">
    <citation type="journal article" date="2017" name="Gigascience">
        <title>Genome sequence of the small brown planthopper, Laodelphax striatellus.</title>
        <authorList>
            <person name="Zhu J."/>
            <person name="Jiang F."/>
            <person name="Wang X."/>
            <person name="Yang P."/>
            <person name="Bao Y."/>
            <person name="Zhao W."/>
            <person name="Wang W."/>
            <person name="Lu H."/>
            <person name="Wang Q."/>
            <person name="Cui N."/>
            <person name="Li J."/>
            <person name="Chen X."/>
            <person name="Luo L."/>
            <person name="Yu J."/>
            <person name="Kang L."/>
            <person name="Cui F."/>
        </authorList>
    </citation>
    <scope>NUCLEOTIDE SEQUENCE [LARGE SCALE GENOMIC DNA]</scope>
    <source>
        <strain evidence="1">Lst14</strain>
    </source>
</reference>
<evidence type="ECO:0000313" key="2">
    <source>
        <dbReference type="Proteomes" id="UP000291343"/>
    </source>
</evidence>
<protein>
    <submittedName>
        <fullName evidence="1">Uncharacterized protein</fullName>
    </submittedName>
</protein>
<evidence type="ECO:0000313" key="1">
    <source>
        <dbReference type="EMBL" id="RZF39605.1"/>
    </source>
</evidence>
<organism evidence="1 2">
    <name type="scientific">Laodelphax striatellus</name>
    <name type="common">Small brown planthopper</name>
    <name type="synonym">Delphax striatella</name>
    <dbReference type="NCBI Taxonomy" id="195883"/>
    <lineage>
        <taxon>Eukaryota</taxon>
        <taxon>Metazoa</taxon>
        <taxon>Ecdysozoa</taxon>
        <taxon>Arthropoda</taxon>
        <taxon>Hexapoda</taxon>
        <taxon>Insecta</taxon>
        <taxon>Pterygota</taxon>
        <taxon>Neoptera</taxon>
        <taxon>Paraneoptera</taxon>
        <taxon>Hemiptera</taxon>
        <taxon>Auchenorrhyncha</taxon>
        <taxon>Fulgoroidea</taxon>
        <taxon>Delphacidae</taxon>
        <taxon>Criomorphinae</taxon>
        <taxon>Laodelphax</taxon>
    </lineage>
</organism>
<dbReference type="AlphaFoldDB" id="A0A482X163"/>
<accession>A0A482X163</accession>
<dbReference type="EMBL" id="QKKF02019844">
    <property type="protein sequence ID" value="RZF39605.1"/>
    <property type="molecule type" value="Genomic_DNA"/>
</dbReference>
<comment type="caution">
    <text evidence="1">The sequence shown here is derived from an EMBL/GenBank/DDBJ whole genome shotgun (WGS) entry which is preliminary data.</text>
</comment>
<keyword evidence="2" id="KW-1185">Reference proteome</keyword>
<dbReference type="Proteomes" id="UP000291343">
    <property type="component" value="Unassembled WGS sequence"/>
</dbReference>